<protein>
    <submittedName>
        <fullName evidence="1">Uncharacterized protein</fullName>
    </submittedName>
</protein>
<evidence type="ECO:0000313" key="2">
    <source>
        <dbReference type="Proteomes" id="UP001479436"/>
    </source>
</evidence>
<evidence type="ECO:0000313" key="1">
    <source>
        <dbReference type="EMBL" id="KAK9763269.1"/>
    </source>
</evidence>
<organism evidence="1 2">
    <name type="scientific">Basidiobolus ranarum</name>
    <dbReference type="NCBI Taxonomy" id="34480"/>
    <lineage>
        <taxon>Eukaryota</taxon>
        <taxon>Fungi</taxon>
        <taxon>Fungi incertae sedis</taxon>
        <taxon>Zoopagomycota</taxon>
        <taxon>Entomophthoromycotina</taxon>
        <taxon>Basidiobolomycetes</taxon>
        <taxon>Basidiobolales</taxon>
        <taxon>Basidiobolaceae</taxon>
        <taxon>Basidiobolus</taxon>
    </lineage>
</organism>
<proteinExistence type="predicted"/>
<keyword evidence="2" id="KW-1185">Reference proteome</keyword>
<name>A0ABR2WP77_9FUNG</name>
<dbReference type="Proteomes" id="UP001479436">
    <property type="component" value="Unassembled WGS sequence"/>
</dbReference>
<gene>
    <name evidence="1" type="ORF">K7432_010205</name>
</gene>
<dbReference type="EMBL" id="JASJQH010000684">
    <property type="protein sequence ID" value="KAK9763269.1"/>
    <property type="molecule type" value="Genomic_DNA"/>
</dbReference>
<comment type="caution">
    <text evidence="1">The sequence shown here is derived from an EMBL/GenBank/DDBJ whole genome shotgun (WGS) entry which is preliminary data.</text>
</comment>
<accession>A0ABR2WP77</accession>
<reference evidence="1 2" key="1">
    <citation type="submission" date="2023-04" db="EMBL/GenBank/DDBJ databases">
        <title>Genome of Basidiobolus ranarum AG-B5.</title>
        <authorList>
            <person name="Stajich J.E."/>
            <person name="Carter-House D."/>
            <person name="Gryganskyi A."/>
        </authorList>
    </citation>
    <scope>NUCLEOTIDE SEQUENCE [LARGE SCALE GENOMIC DNA]</scope>
    <source>
        <strain evidence="1 2">AG-B5</strain>
    </source>
</reference>
<sequence length="142" mass="15160">MLRNRSNHLAALRCNLSKAAVTSSSGMMTCLFSPLHPSRTLILLFNCLHSESTLRCANSGFAENFSHTSRAPMYLRGAVDLEVTHPVNSDSSTSSTNRLVETVVAGTPIATQVKDSQRAASSGFFGIHGTSYSQPQDILGGS</sequence>